<evidence type="ECO:0000313" key="4">
    <source>
        <dbReference type="Proteomes" id="UP001154282"/>
    </source>
</evidence>
<dbReference type="InterPro" id="IPR001087">
    <property type="entry name" value="GDSL"/>
</dbReference>
<evidence type="ECO:0008006" key="5">
    <source>
        <dbReference type="Google" id="ProtNLM"/>
    </source>
</evidence>
<evidence type="ECO:0000256" key="1">
    <source>
        <dbReference type="ARBA" id="ARBA00008668"/>
    </source>
</evidence>
<keyword evidence="2" id="KW-0812">Transmembrane</keyword>
<reference evidence="3" key="1">
    <citation type="submission" date="2022-08" db="EMBL/GenBank/DDBJ databases">
        <authorList>
            <person name="Gutierrez-Valencia J."/>
        </authorList>
    </citation>
    <scope>NUCLEOTIDE SEQUENCE</scope>
</reference>
<dbReference type="GO" id="GO:0005576">
    <property type="term" value="C:extracellular region"/>
    <property type="evidence" value="ECO:0007669"/>
    <property type="project" value="TreeGrafter"/>
</dbReference>
<keyword evidence="4" id="KW-1185">Reference proteome</keyword>
<dbReference type="InterPro" id="IPR008265">
    <property type="entry name" value="Lipase_GDSL_AS"/>
</dbReference>
<dbReference type="AlphaFoldDB" id="A0AAV0HB72"/>
<feature type="transmembrane region" description="Helical" evidence="2">
    <location>
        <begin position="20"/>
        <end position="39"/>
    </location>
</feature>
<dbReference type="GO" id="GO:0006629">
    <property type="term" value="P:lipid metabolic process"/>
    <property type="evidence" value="ECO:0007669"/>
    <property type="project" value="InterPro"/>
</dbReference>
<comment type="caution">
    <text evidence="3">The sequence shown here is derived from an EMBL/GenBank/DDBJ whole genome shotgun (WGS) entry which is preliminary data.</text>
</comment>
<sequence>MKENRVLREKASSVFSMARAVPIFSITVLVACFLLLFAAEPTSARIQLLANESIPAIFVFGDSILDTGNNNGLLASPCRSNFPPYGRAFDGGVPTGRFSDGRVPSDFMVEELGIKDTLPAYKDPNLKLEELLTGVNFASGCVGFDDLASKLGMVPPLSQQLREFNDYVNKVKEMIGEEAMAKLLAKSIVIISLCSNDIVQAYFNSHIRELQYDFSTYADILVKSATTFLMELYSIGCRRIGMFGAPPLGCIPFIRTMTGGVERMCSERHNQASQLYNSKLISSMNSLQSSGNLDPDARLVYLDLYDPMMHLIVNYRSYGFEVADKGCCGMGQVEMSVLCNKYNPYTCTDGSKYVFWDSYHPTEKTYKLLVSQCIAGYLHSFL</sequence>
<organism evidence="3 4">
    <name type="scientific">Linum tenue</name>
    <dbReference type="NCBI Taxonomy" id="586396"/>
    <lineage>
        <taxon>Eukaryota</taxon>
        <taxon>Viridiplantae</taxon>
        <taxon>Streptophyta</taxon>
        <taxon>Embryophyta</taxon>
        <taxon>Tracheophyta</taxon>
        <taxon>Spermatophyta</taxon>
        <taxon>Magnoliopsida</taxon>
        <taxon>eudicotyledons</taxon>
        <taxon>Gunneridae</taxon>
        <taxon>Pentapetalae</taxon>
        <taxon>rosids</taxon>
        <taxon>fabids</taxon>
        <taxon>Malpighiales</taxon>
        <taxon>Linaceae</taxon>
        <taxon>Linum</taxon>
    </lineage>
</organism>
<dbReference type="GO" id="GO:0016298">
    <property type="term" value="F:lipase activity"/>
    <property type="evidence" value="ECO:0007669"/>
    <property type="project" value="InterPro"/>
</dbReference>
<dbReference type="FunFam" id="3.40.50.1110:FF:000003">
    <property type="entry name" value="GDSL esterase/lipase APG"/>
    <property type="match status" value="1"/>
</dbReference>
<protein>
    <recommendedName>
        <fullName evidence="5">GDSL esterase/lipase EXL3</fullName>
    </recommendedName>
</protein>
<proteinExistence type="inferred from homology"/>
<dbReference type="Gene3D" id="3.40.50.1110">
    <property type="entry name" value="SGNH hydrolase"/>
    <property type="match status" value="1"/>
</dbReference>
<dbReference type="InterPro" id="IPR050592">
    <property type="entry name" value="GDSL_lipolytic_enzyme"/>
</dbReference>
<gene>
    <name evidence="3" type="ORF">LITE_LOCUS3600</name>
</gene>
<evidence type="ECO:0000256" key="2">
    <source>
        <dbReference type="SAM" id="Phobius"/>
    </source>
</evidence>
<evidence type="ECO:0000313" key="3">
    <source>
        <dbReference type="EMBL" id="CAI0382530.1"/>
    </source>
</evidence>
<dbReference type="Pfam" id="PF00657">
    <property type="entry name" value="Lipase_GDSL"/>
    <property type="match status" value="1"/>
</dbReference>
<dbReference type="CDD" id="cd01837">
    <property type="entry name" value="SGNH_plant_lipase_like"/>
    <property type="match status" value="1"/>
</dbReference>
<name>A0AAV0HB72_9ROSI</name>
<accession>A0AAV0HB72</accession>
<dbReference type="InterPro" id="IPR035669">
    <property type="entry name" value="SGNH_plant_lipase-like"/>
</dbReference>
<comment type="similarity">
    <text evidence="1">Belongs to the 'GDSL' lipolytic enzyme family.</text>
</comment>
<keyword evidence="2" id="KW-0472">Membrane</keyword>
<dbReference type="EMBL" id="CAMGYJ010000002">
    <property type="protein sequence ID" value="CAI0382530.1"/>
    <property type="molecule type" value="Genomic_DNA"/>
</dbReference>
<dbReference type="PANTHER" id="PTHR45642">
    <property type="entry name" value="GDSL ESTERASE/LIPASE EXL3"/>
    <property type="match status" value="1"/>
</dbReference>
<dbReference type="Proteomes" id="UP001154282">
    <property type="component" value="Unassembled WGS sequence"/>
</dbReference>
<dbReference type="PROSITE" id="PS01098">
    <property type="entry name" value="LIPASE_GDSL_SER"/>
    <property type="match status" value="1"/>
</dbReference>
<dbReference type="InterPro" id="IPR036514">
    <property type="entry name" value="SGNH_hydro_sf"/>
</dbReference>
<keyword evidence="2" id="KW-1133">Transmembrane helix</keyword>
<dbReference type="PROSITE" id="PS51257">
    <property type="entry name" value="PROKAR_LIPOPROTEIN"/>
    <property type="match status" value="1"/>
</dbReference>
<dbReference type="PANTHER" id="PTHR45642:SF135">
    <property type="entry name" value="GDSL ESTERASE_LIPASE EXL2"/>
    <property type="match status" value="1"/>
</dbReference>